<gene>
    <name evidence="7" type="ORF">METZ01_LOCUS39092</name>
</gene>
<dbReference type="EMBL" id="UINC01001671">
    <property type="protein sequence ID" value="SUZ86238.1"/>
    <property type="molecule type" value="Genomic_DNA"/>
</dbReference>
<dbReference type="NCBIfam" id="TIGR00536">
    <property type="entry name" value="hemK_fam"/>
    <property type="match status" value="1"/>
</dbReference>
<dbReference type="SUPFAM" id="SSF53335">
    <property type="entry name" value="S-adenosyl-L-methionine-dependent methyltransferases"/>
    <property type="match status" value="1"/>
</dbReference>
<reference evidence="7" key="1">
    <citation type="submission" date="2018-05" db="EMBL/GenBank/DDBJ databases">
        <authorList>
            <person name="Lanie J.A."/>
            <person name="Ng W.-L."/>
            <person name="Kazmierczak K.M."/>
            <person name="Andrzejewski T.M."/>
            <person name="Davidsen T.M."/>
            <person name="Wayne K.J."/>
            <person name="Tettelin H."/>
            <person name="Glass J.I."/>
            <person name="Rusch D."/>
            <person name="Podicherti R."/>
            <person name="Tsui H.-C.T."/>
            <person name="Winkler M.E."/>
        </authorList>
    </citation>
    <scope>NUCLEOTIDE SEQUENCE</scope>
</reference>
<sequence>MNLIELRNLYRKTLNDFSIGESDYYLKILLKEYFNLDFTFINLNPDYILKGSQLNKLLEGLDKLKTNYPIDYLIHKKLFLDNEFYVNEDVLIPRPETEELTNWILEDNKKTKEKKRVIDIATGSGCIAITLSINNKYFETIAVDISKKALEICEINQKRIFSEVTFLEYDIREEKVFSEKFDIIVSNPPYLTSNEASRIGKNVKFEPEIALFAPLEDPILYYKEIVKFSKLNLNENGFIYFEINPLYIKEIKQMLAKNNLNDVNFKDDFEGKKRFVKITF</sequence>
<dbReference type="NCBIfam" id="TIGR03534">
    <property type="entry name" value="RF_mod_PrmC"/>
    <property type="match status" value="1"/>
</dbReference>
<evidence type="ECO:0000256" key="4">
    <source>
        <dbReference type="ARBA" id="ARBA00022691"/>
    </source>
</evidence>
<dbReference type="PROSITE" id="PS00092">
    <property type="entry name" value="N6_MTASE"/>
    <property type="match status" value="1"/>
</dbReference>
<comment type="catalytic activity">
    <reaction evidence="5">
        <text>L-glutaminyl-[peptide chain release factor] + S-adenosyl-L-methionine = N(5)-methyl-L-glutaminyl-[peptide chain release factor] + S-adenosyl-L-homocysteine + H(+)</text>
        <dbReference type="Rhea" id="RHEA:42896"/>
        <dbReference type="Rhea" id="RHEA-COMP:10271"/>
        <dbReference type="Rhea" id="RHEA-COMP:10272"/>
        <dbReference type="ChEBI" id="CHEBI:15378"/>
        <dbReference type="ChEBI" id="CHEBI:30011"/>
        <dbReference type="ChEBI" id="CHEBI:57856"/>
        <dbReference type="ChEBI" id="CHEBI:59789"/>
        <dbReference type="ChEBI" id="CHEBI:61891"/>
        <dbReference type="EC" id="2.1.1.297"/>
    </reaction>
</comment>
<dbReference type="AlphaFoldDB" id="A0A381R5T2"/>
<evidence type="ECO:0000256" key="2">
    <source>
        <dbReference type="ARBA" id="ARBA00022603"/>
    </source>
</evidence>
<keyword evidence="2" id="KW-0489">Methyltransferase</keyword>
<keyword evidence="4" id="KW-0949">S-adenosyl-L-methionine</keyword>
<keyword evidence="3" id="KW-0808">Transferase</keyword>
<dbReference type="Pfam" id="PF05175">
    <property type="entry name" value="MTS"/>
    <property type="match status" value="1"/>
</dbReference>
<proteinExistence type="predicted"/>
<dbReference type="InterPro" id="IPR019874">
    <property type="entry name" value="RF_methyltr_PrmC"/>
</dbReference>
<dbReference type="InterPro" id="IPR002052">
    <property type="entry name" value="DNA_methylase_N6_adenine_CS"/>
</dbReference>
<dbReference type="InterPro" id="IPR050320">
    <property type="entry name" value="N5-glutamine_MTase"/>
</dbReference>
<dbReference type="EC" id="2.1.1.297" evidence="1"/>
<feature type="domain" description="Methyltransferase small" evidence="6">
    <location>
        <begin position="110"/>
        <end position="195"/>
    </location>
</feature>
<dbReference type="InterPro" id="IPR007848">
    <property type="entry name" value="Small_mtfrase_dom"/>
</dbReference>
<evidence type="ECO:0000256" key="5">
    <source>
        <dbReference type="ARBA" id="ARBA00048391"/>
    </source>
</evidence>
<organism evidence="7">
    <name type="scientific">marine metagenome</name>
    <dbReference type="NCBI Taxonomy" id="408172"/>
    <lineage>
        <taxon>unclassified sequences</taxon>
        <taxon>metagenomes</taxon>
        <taxon>ecological metagenomes</taxon>
    </lineage>
</organism>
<evidence type="ECO:0000259" key="6">
    <source>
        <dbReference type="Pfam" id="PF05175"/>
    </source>
</evidence>
<dbReference type="Gene3D" id="1.10.8.10">
    <property type="entry name" value="DNA helicase RuvA subunit, C-terminal domain"/>
    <property type="match status" value="1"/>
</dbReference>
<dbReference type="InterPro" id="IPR029063">
    <property type="entry name" value="SAM-dependent_MTases_sf"/>
</dbReference>
<dbReference type="PANTHER" id="PTHR18895:SF74">
    <property type="entry name" value="MTRF1L RELEASE FACTOR GLUTAMINE METHYLTRANSFERASE"/>
    <property type="match status" value="1"/>
</dbReference>
<evidence type="ECO:0000313" key="7">
    <source>
        <dbReference type="EMBL" id="SUZ86238.1"/>
    </source>
</evidence>
<dbReference type="InterPro" id="IPR004556">
    <property type="entry name" value="HemK-like"/>
</dbReference>
<evidence type="ECO:0000256" key="3">
    <source>
        <dbReference type="ARBA" id="ARBA00022679"/>
    </source>
</evidence>
<dbReference type="PANTHER" id="PTHR18895">
    <property type="entry name" value="HEMK METHYLTRANSFERASE"/>
    <property type="match status" value="1"/>
</dbReference>
<dbReference type="Gene3D" id="3.40.50.150">
    <property type="entry name" value="Vaccinia Virus protein VP39"/>
    <property type="match status" value="1"/>
</dbReference>
<name>A0A381R5T2_9ZZZZ</name>
<dbReference type="CDD" id="cd02440">
    <property type="entry name" value="AdoMet_MTases"/>
    <property type="match status" value="1"/>
</dbReference>
<dbReference type="GO" id="GO:0102559">
    <property type="term" value="F:peptide chain release factor N(5)-glutamine methyltransferase activity"/>
    <property type="evidence" value="ECO:0007669"/>
    <property type="project" value="UniProtKB-EC"/>
</dbReference>
<evidence type="ECO:0000256" key="1">
    <source>
        <dbReference type="ARBA" id="ARBA00012771"/>
    </source>
</evidence>
<dbReference type="GO" id="GO:0003676">
    <property type="term" value="F:nucleic acid binding"/>
    <property type="evidence" value="ECO:0007669"/>
    <property type="project" value="InterPro"/>
</dbReference>
<protein>
    <recommendedName>
        <fullName evidence="1">peptide chain release factor N(5)-glutamine methyltransferase</fullName>
        <ecNumber evidence="1">2.1.1.297</ecNumber>
    </recommendedName>
</protein>
<accession>A0A381R5T2</accession>
<dbReference type="GO" id="GO:0032259">
    <property type="term" value="P:methylation"/>
    <property type="evidence" value="ECO:0007669"/>
    <property type="project" value="UniProtKB-KW"/>
</dbReference>